<dbReference type="AlphaFoldDB" id="K1XJG7"/>
<keyword evidence="1" id="KW-0472">Membrane</keyword>
<reference evidence="2" key="1">
    <citation type="journal article" date="2012" name="Science">
        <title>Fermentation, hydrogen, and sulfur metabolism in multiple uncultivated bacterial phyla.</title>
        <authorList>
            <person name="Wrighton K.C."/>
            <person name="Thomas B.C."/>
            <person name="Sharon I."/>
            <person name="Miller C.S."/>
            <person name="Castelle C.J."/>
            <person name="VerBerkmoes N.C."/>
            <person name="Wilkins M.J."/>
            <person name="Hettich R.L."/>
            <person name="Lipton M.S."/>
            <person name="Williams K.H."/>
            <person name="Long P.E."/>
            <person name="Banfield J.F."/>
        </authorList>
    </citation>
    <scope>NUCLEOTIDE SEQUENCE [LARGE SCALE GENOMIC DNA]</scope>
</reference>
<feature type="transmembrane region" description="Helical" evidence="1">
    <location>
        <begin position="321"/>
        <end position="346"/>
    </location>
</feature>
<evidence type="ECO:0000313" key="2">
    <source>
        <dbReference type="EMBL" id="EKD25336.1"/>
    </source>
</evidence>
<proteinExistence type="predicted"/>
<feature type="transmembrane region" description="Helical" evidence="1">
    <location>
        <begin position="282"/>
        <end position="301"/>
    </location>
</feature>
<protein>
    <submittedName>
        <fullName evidence="2">Uncharacterized protein</fullName>
    </submittedName>
</protein>
<feature type="transmembrane region" description="Helical" evidence="1">
    <location>
        <begin position="21"/>
        <end position="43"/>
    </location>
</feature>
<feature type="transmembrane region" description="Helical" evidence="1">
    <location>
        <begin position="251"/>
        <end position="275"/>
    </location>
</feature>
<evidence type="ECO:0000256" key="1">
    <source>
        <dbReference type="SAM" id="Phobius"/>
    </source>
</evidence>
<organism evidence="2">
    <name type="scientific">uncultured bacterium</name>
    <name type="common">gcode 4</name>
    <dbReference type="NCBI Taxonomy" id="1234023"/>
    <lineage>
        <taxon>Bacteria</taxon>
        <taxon>environmental samples</taxon>
    </lineage>
</organism>
<feature type="transmembrane region" description="Helical" evidence="1">
    <location>
        <begin position="49"/>
        <end position="73"/>
    </location>
</feature>
<comment type="caution">
    <text evidence="2">The sequence shown here is derived from an EMBL/GenBank/DDBJ whole genome shotgun (WGS) entry which is preliminary data.</text>
</comment>
<dbReference type="EMBL" id="AMFJ01036091">
    <property type="protein sequence ID" value="EKD25336.1"/>
    <property type="molecule type" value="Genomic_DNA"/>
</dbReference>
<accession>K1XJG7</accession>
<sequence>MTLRKIIRTLFHPTTIKIVSVIFIVWFFFVLPTYAQTAANAWVSEAQKLLNTILSLCSRWWIILAIIAGKLMTNDRVYASIIHMDIYLWKIRNIMKNFANFGLIAIVLRNIIQNLVGKNKIDIKGIITKTLIAGILIQASRFLVGAVVDISTIATTAVGAFPSSFLQSSPDLQEQIRKSMTNNVYKKYEIDLFGANTMKPISTTEQPATTSNRESILPTYNSVSWPLIYLWFSVFKFQNYMNTEWGASAEALTISFLLRFVLIFLYTIGLALLLIANIIRVAFLRIFVIASPLLVLSQVFFKDEWLGWKSWWIGKYLKFSVMIDLVFKPVIFVAGFSMILILVTSIQSIMQGTLPKSFNGVTVSVLWSSSTLAIEGISTIQIQENDILGKDPFKTTAITETWQTIFVNLLIFFLTTFLIRQFIKMAVTSGKWSPISEMMSPMVDRIEKSAKTLPILPMWWGMSVGAMNSIREWQTKKLAEWFGVNKAGEFGEMKEWSFEKNEDKFNNFMADEMGLQHWWTDNDYNKLNKLAMDNSNYTSFFDTSRALAKDRQKWLSVDNKRWMANVESLLRDNRKLEGLNNTLGAENKFKPWTGDTKPETYFNDPQNIKALYSIMWWNEASKSTEPTNYAGLQKITFYHGNQ</sequence>
<keyword evidence="1" id="KW-1133">Transmembrane helix</keyword>
<feature type="transmembrane region" description="Helical" evidence="1">
    <location>
        <begin position="402"/>
        <end position="423"/>
    </location>
</feature>
<keyword evidence="1" id="KW-0812">Transmembrane</keyword>
<gene>
    <name evidence="2" type="ORF">ACD_80C00084G0022</name>
</gene>
<name>K1XJG7_9BACT</name>